<dbReference type="Gene3D" id="1.20.1250.20">
    <property type="entry name" value="MFS general substrate transporter like domains"/>
    <property type="match status" value="2"/>
</dbReference>
<dbReference type="eggNOG" id="KOG2615">
    <property type="taxonomic scope" value="Eukaryota"/>
</dbReference>
<accession>D2VJ10</accession>
<feature type="transmembrane region" description="Helical" evidence="7">
    <location>
        <begin position="176"/>
        <end position="198"/>
    </location>
</feature>
<evidence type="ECO:0000256" key="1">
    <source>
        <dbReference type="ARBA" id="ARBA00004141"/>
    </source>
</evidence>
<dbReference type="KEGG" id="ngr:NAEGRDRAFT_58354"/>
<feature type="transmembrane region" description="Helical" evidence="7">
    <location>
        <begin position="210"/>
        <end position="227"/>
    </location>
</feature>
<keyword evidence="3 7" id="KW-0812">Transmembrane</keyword>
<dbReference type="Pfam" id="PF07690">
    <property type="entry name" value="MFS_1"/>
    <property type="match status" value="2"/>
</dbReference>
<name>D2VJ10_NAEGR</name>
<feature type="transmembrane region" description="Helical" evidence="7">
    <location>
        <begin position="470"/>
        <end position="488"/>
    </location>
</feature>
<evidence type="ECO:0000313" key="9">
    <source>
        <dbReference type="EMBL" id="EFC43194.1"/>
    </source>
</evidence>
<dbReference type="OrthoDB" id="419616at2759"/>
<feature type="transmembrane region" description="Helical" evidence="7">
    <location>
        <begin position="428"/>
        <end position="446"/>
    </location>
</feature>
<keyword evidence="5 7" id="KW-0472">Membrane</keyword>
<evidence type="ECO:0000256" key="5">
    <source>
        <dbReference type="ARBA" id="ARBA00023136"/>
    </source>
</evidence>
<evidence type="ECO:0000259" key="8">
    <source>
        <dbReference type="PROSITE" id="PS50850"/>
    </source>
</evidence>
<sequence length="659" mass="73699">MSHHPQQDSPPEMDDDNTHSLSSSVNIIRLADDDDNEGIIDDNNQQVEEQQEQNLESNQEEVKPEVTPLPKMAMIMISIIIIAEAVGYSILYPVVPFMVRDFLLFEQQEARLNNGTLSYNTTTTSYNLGFNSFAILPKSYLYSKQFDSKLFSVNSSLIGNGTIINHDELEIPEERVGLLVGILASAYSVAQLISNWFISRSSDHLGRKPLLLSGLVVNVIFLSLFAFSKNFWFALVVRTIHGALNANVPIYKSFTIDITNSSNQEKAFVLISCIWAVSNIVSPGMGGWLSKPAEKWPFLFGGKETWLYNFFNTNPYVLPLSIPVIMNIISIICTIFFMKESLKNRFDIVNWFLVKVGIRKKKIVEEEKEASIEMISASTTNLDAYSTKDNLLEEDSNSVEETSSIETKVAANKEKPNLSLFYLLKDSIVVKVALLYLFLGLATNIMDEMVPIFASNSIQKRGLALDSSQIGLMLSIGGVTSLIMLIIYPKLSDKLGFLWLFRIGLIVYIIDVIVFPFSTELVQYEWNPWVVFIFATFCIFIKSCAQEMAYTSQFLLVNNSAPSSEHIGSTTGLAHITASIGWASGPFIGGVLLSVGLNWAESITESNPNSWIGKVPLVDKISFWVCAGVCIFTFILSLTVPKSILKRRYETEEEETKSV</sequence>
<dbReference type="PROSITE" id="PS00216">
    <property type="entry name" value="SUGAR_TRANSPORT_1"/>
    <property type="match status" value="1"/>
</dbReference>
<dbReference type="PANTHER" id="PTHR23504:SF15">
    <property type="entry name" value="MAJOR FACILITATOR SUPERFAMILY (MFS) PROFILE DOMAIN-CONTAINING PROTEIN"/>
    <property type="match status" value="1"/>
</dbReference>
<gene>
    <name evidence="9" type="ORF">NAEGRDRAFT_58354</name>
</gene>
<evidence type="ECO:0000256" key="2">
    <source>
        <dbReference type="ARBA" id="ARBA00022448"/>
    </source>
</evidence>
<dbReference type="PANTHER" id="PTHR23504">
    <property type="entry name" value="MAJOR FACILITATOR SUPERFAMILY DOMAIN-CONTAINING PROTEIN 10"/>
    <property type="match status" value="1"/>
</dbReference>
<feature type="transmembrane region" description="Helical" evidence="7">
    <location>
        <begin position="580"/>
        <end position="601"/>
    </location>
</feature>
<feature type="transmembrane region" description="Helical" evidence="7">
    <location>
        <begin position="316"/>
        <end position="338"/>
    </location>
</feature>
<dbReference type="GO" id="GO:0016020">
    <property type="term" value="C:membrane"/>
    <property type="evidence" value="ECO:0007669"/>
    <property type="project" value="UniProtKB-SubCell"/>
</dbReference>
<feature type="transmembrane region" description="Helical" evidence="7">
    <location>
        <begin position="267"/>
        <end position="289"/>
    </location>
</feature>
<comment type="subcellular location">
    <subcellularLocation>
        <location evidence="1">Membrane</location>
        <topology evidence="1">Multi-pass membrane protein</topology>
    </subcellularLocation>
</comment>
<dbReference type="RefSeq" id="XP_002675938.1">
    <property type="nucleotide sequence ID" value="XM_002675892.1"/>
</dbReference>
<evidence type="ECO:0000256" key="3">
    <source>
        <dbReference type="ARBA" id="ARBA00022692"/>
    </source>
</evidence>
<proteinExistence type="predicted"/>
<feature type="transmembrane region" description="Helical" evidence="7">
    <location>
        <begin position="495"/>
        <end position="517"/>
    </location>
</feature>
<dbReference type="PROSITE" id="PS50850">
    <property type="entry name" value="MFS"/>
    <property type="match status" value="1"/>
</dbReference>
<dbReference type="EMBL" id="GG738875">
    <property type="protein sequence ID" value="EFC43194.1"/>
    <property type="molecule type" value="Genomic_DNA"/>
</dbReference>
<dbReference type="OMA" id="IPLHCTE"/>
<evidence type="ECO:0000313" key="10">
    <source>
        <dbReference type="Proteomes" id="UP000006671"/>
    </source>
</evidence>
<feature type="transmembrane region" description="Helical" evidence="7">
    <location>
        <begin position="621"/>
        <end position="640"/>
    </location>
</feature>
<dbReference type="SUPFAM" id="SSF103473">
    <property type="entry name" value="MFS general substrate transporter"/>
    <property type="match status" value="1"/>
</dbReference>
<dbReference type="AlphaFoldDB" id="D2VJ10"/>
<dbReference type="InterPro" id="IPR005829">
    <property type="entry name" value="Sugar_transporter_CS"/>
</dbReference>
<dbReference type="InterPro" id="IPR011701">
    <property type="entry name" value="MFS"/>
</dbReference>
<dbReference type="InterPro" id="IPR020846">
    <property type="entry name" value="MFS_dom"/>
</dbReference>
<dbReference type="VEuPathDB" id="AmoebaDB:NAEGRDRAFT_58354"/>
<dbReference type="InParanoid" id="D2VJ10"/>
<organism evidence="10">
    <name type="scientific">Naegleria gruberi</name>
    <name type="common">Amoeba</name>
    <dbReference type="NCBI Taxonomy" id="5762"/>
    <lineage>
        <taxon>Eukaryota</taxon>
        <taxon>Discoba</taxon>
        <taxon>Heterolobosea</taxon>
        <taxon>Tetramitia</taxon>
        <taxon>Eutetramitia</taxon>
        <taxon>Vahlkampfiidae</taxon>
        <taxon>Naegleria</taxon>
    </lineage>
</organism>
<dbReference type="InterPro" id="IPR036259">
    <property type="entry name" value="MFS_trans_sf"/>
</dbReference>
<protein>
    <recommendedName>
        <fullName evidence="8">Major facilitator superfamily (MFS) profile domain-containing protein</fullName>
    </recommendedName>
</protein>
<feature type="transmembrane region" description="Helical" evidence="7">
    <location>
        <begin position="73"/>
        <end position="95"/>
    </location>
</feature>
<reference evidence="9 10" key="1">
    <citation type="journal article" date="2010" name="Cell">
        <title>The genome of Naegleria gruberi illuminates early eukaryotic versatility.</title>
        <authorList>
            <person name="Fritz-Laylin L.K."/>
            <person name="Prochnik S.E."/>
            <person name="Ginger M.L."/>
            <person name="Dacks J.B."/>
            <person name="Carpenter M.L."/>
            <person name="Field M.C."/>
            <person name="Kuo A."/>
            <person name="Paredez A."/>
            <person name="Chapman J."/>
            <person name="Pham J."/>
            <person name="Shu S."/>
            <person name="Neupane R."/>
            <person name="Cipriano M."/>
            <person name="Mancuso J."/>
            <person name="Tu H."/>
            <person name="Salamov A."/>
            <person name="Lindquist E."/>
            <person name="Shapiro H."/>
            <person name="Lucas S."/>
            <person name="Grigoriev I.V."/>
            <person name="Cande W.Z."/>
            <person name="Fulton C."/>
            <person name="Rokhsar D.S."/>
            <person name="Dawson S.C."/>
        </authorList>
    </citation>
    <scope>NUCLEOTIDE SEQUENCE [LARGE SCALE GENOMIC DNA]</scope>
    <source>
        <strain evidence="9 10">NEG-M</strain>
    </source>
</reference>
<keyword evidence="10" id="KW-1185">Reference proteome</keyword>
<evidence type="ECO:0000256" key="7">
    <source>
        <dbReference type="SAM" id="Phobius"/>
    </source>
</evidence>
<keyword evidence="4 7" id="KW-1133">Transmembrane helix</keyword>
<feature type="region of interest" description="Disordered" evidence="6">
    <location>
        <begin position="1"/>
        <end position="43"/>
    </location>
</feature>
<dbReference type="Proteomes" id="UP000006671">
    <property type="component" value="Unassembled WGS sequence"/>
</dbReference>
<feature type="transmembrane region" description="Helical" evidence="7">
    <location>
        <begin position="529"/>
        <end position="545"/>
    </location>
</feature>
<evidence type="ECO:0000256" key="6">
    <source>
        <dbReference type="SAM" id="MobiDB-lite"/>
    </source>
</evidence>
<dbReference type="GeneID" id="8853181"/>
<evidence type="ECO:0000256" key="4">
    <source>
        <dbReference type="ARBA" id="ARBA00022989"/>
    </source>
</evidence>
<dbReference type="GO" id="GO:0022857">
    <property type="term" value="F:transmembrane transporter activity"/>
    <property type="evidence" value="ECO:0007669"/>
    <property type="project" value="InterPro"/>
</dbReference>
<keyword evidence="2" id="KW-0813">Transport</keyword>
<feature type="domain" description="Major facilitator superfamily (MFS) profile" evidence="8">
    <location>
        <begin position="140"/>
        <end position="645"/>
    </location>
</feature>